<protein>
    <submittedName>
        <fullName evidence="1">Uncharacterized protein</fullName>
    </submittedName>
</protein>
<proteinExistence type="predicted"/>
<keyword evidence="2" id="KW-1185">Reference proteome</keyword>
<dbReference type="AlphaFoldDB" id="A0A0X1KTK6"/>
<dbReference type="Proteomes" id="UP000077469">
    <property type="component" value="Chromosome"/>
</dbReference>
<gene>
    <name evidence="1" type="ORF">AJ81_02280</name>
</gene>
<evidence type="ECO:0000313" key="1">
    <source>
        <dbReference type="EMBL" id="AJC74648.1"/>
    </source>
</evidence>
<sequence>MVEFFNHGNFPFGMWGCVFSFEEATAVDSVTKPQKMDILIH</sequence>
<organism evidence="1 2">
    <name type="scientific">Pseudothermotoga hypogea DSM 11164 = NBRC 106472</name>
    <dbReference type="NCBI Taxonomy" id="1123384"/>
    <lineage>
        <taxon>Bacteria</taxon>
        <taxon>Thermotogati</taxon>
        <taxon>Thermotogota</taxon>
        <taxon>Thermotogae</taxon>
        <taxon>Thermotogales</taxon>
        <taxon>Thermotogaceae</taxon>
        <taxon>Pseudothermotoga</taxon>
    </lineage>
</organism>
<reference evidence="1 2" key="1">
    <citation type="submission" date="2014-01" db="EMBL/GenBank/DDBJ databases">
        <title>Genome sequencing of Thermotog hypogea.</title>
        <authorList>
            <person name="Zhang X."/>
            <person name="Alvare G."/>
            <person name="Fristensky B."/>
            <person name="Chen L."/>
            <person name="Suen T."/>
            <person name="Chen Q."/>
            <person name="Ma K."/>
        </authorList>
    </citation>
    <scope>NUCLEOTIDE SEQUENCE [LARGE SCALE GENOMIC DNA]</scope>
    <source>
        <strain evidence="1 2">DSM 11164</strain>
    </source>
</reference>
<dbReference type="KEGG" id="phy:AJ81_02280"/>
<accession>A0A0X1KTK6</accession>
<dbReference type="PATRIC" id="fig|1123384.7.peg.453"/>
<dbReference type="EMBL" id="CP007141">
    <property type="protein sequence ID" value="AJC74648.1"/>
    <property type="molecule type" value="Genomic_DNA"/>
</dbReference>
<name>A0A0X1KTK6_9THEM</name>
<evidence type="ECO:0000313" key="2">
    <source>
        <dbReference type="Proteomes" id="UP000077469"/>
    </source>
</evidence>
<dbReference type="PaxDb" id="1123384-AJ81_02280"/>